<evidence type="ECO:0000313" key="2">
    <source>
        <dbReference type="EMBL" id="EIY36368.1"/>
    </source>
</evidence>
<comment type="caution">
    <text evidence="2">The sequence shown here is derived from an EMBL/GenBank/DDBJ whole genome shotgun (WGS) entry which is preliminary data.</text>
</comment>
<keyword evidence="1" id="KW-0175">Coiled coil</keyword>
<accession>I9R387</accession>
<evidence type="ECO:0008006" key="4">
    <source>
        <dbReference type="Google" id="ProtNLM"/>
    </source>
</evidence>
<feature type="coiled-coil region" evidence="1">
    <location>
        <begin position="284"/>
        <end position="388"/>
    </location>
</feature>
<dbReference type="Proteomes" id="UP000003741">
    <property type="component" value="Unassembled WGS sequence"/>
</dbReference>
<dbReference type="GO" id="GO:0006310">
    <property type="term" value="P:DNA recombination"/>
    <property type="evidence" value="ECO:0007669"/>
    <property type="project" value="InterPro"/>
</dbReference>
<dbReference type="AlphaFoldDB" id="I9R387"/>
<dbReference type="InterPro" id="IPR001668">
    <property type="entry name" value="Mob_Pre"/>
</dbReference>
<dbReference type="Gene3D" id="3.30.930.30">
    <property type="match status" value="1"/>
</dbReference>
<dbReference type="PATRIC" id="fig|997874.3.peg.1057"/>
<dbReference type="HOGENOM" id="CLU_041413_0_0_10"/>
<dbReference type="CDD" id="cd17242">
    <property type="entry name" value="MobM_relaxase"/>
    <property type="match status" value="1"/>
</dbReference>
<gene>
    <name evidence="2" type="ORF">HMPREF1062_01048</name>
</gene>
<evidence type="ECO:0000313" key="3">
    <source>
        <dbReference type="Proteomes" id="UP000003741"/>
    </source>
</evidence>
<dbReference type="GO" id="GO:0003677">
    <property type="term" value="F:DNA binding"/>
    <property type="evidence" value="ECO:0007669"/>
    <property type="project" value="InterPro"/>
</dbReference>
<dbReference type="EMBL" id="AGXG01000021">
    <property type="protein sequence ID" value="EIY36368.1"/>
    <property type="molecule type" value="Genomic_DNA"/>
</dbReference>
<reference evidence="2 3" key="1">
    <citation type="submission" date="2012-02" db="EMBL/GenBank/DDBJ databases">
        <title>The Genome Sequence of Bacteroides cellulosilyticus CL02T12C19.</title>
        <authorList>
            <consortium name="The Broad Institute Genome Sequencing Platform"/>
            <person name="Earl A."/>
            <person name="Ward D."/>
            <person name="Feldgarden M."/>
            <person name="Gevers D."/>
            <person name="Zitomersky N.L."/>
            <person name="Coyne M.J."/>
            <person name="Comstock L.E."/>
            <person name="Young S.K."/>
            <person name="Zeng Q."/>
            <person name="Gargeya S."/>
            <person name="Fitzgerald M."/>
            <person name="Haas B."/>
            <person name="Abouelleil A."/>
            <person name="Alvarado L."/>
            <person name="Arachchi H.M."/>
            <person name="Berlin A."/>
            <person name="Chapman S.B."/>
            <person name="Gearin G."/>
            <person name="Goldberg J."/>
            <person name="Griggs A."/>
            <person name="Gujja S."/>
            <person name="Hansen M."/>
            <person name="Heiman D."/>
            <person name="Howarth C."/>
            <person name="Larimer J."/>
            <person name="Lui A."/>
            <person name="MacDonald P.J.P."/>
            <person name="McCowen C."/>
            <person name="Montmayeur A."/>
            <person name="Murphy C."/>
            <person name="Neiman D."/>
            <person name="Pearson M."/>
            <person name="Priest M."/>
            <person name="Roberts A."/>
            <person name="Saif S."/>
            <person name="Shea T."/>
            <person name="Sisk P."/>
            <person name="Stolte C."/>
            <person name="Sykes S."/>
            <person name="Wortman J."/>
            <person name="Nusbaum C."/>
            <person name="Birren B."/>
        </authorList>
    </citation>
    <scope>NUCLEOTIDE SEQUENCE [LARGE SCALE GENOMIC DNA]</scope>
    <source>
        <strain evidence="2 3">CL02T12C19</strain>
    </source>
</reference>
<evidence type="ECO:0000256" key="1">
    <source>
        <dbReference type="SAM" id="Coils"/>
    </source>
</evidence>
<dbReference type="Pfam" id="PF01076">
    <property type="entry name" value="Mob_Pre"/>
    <property type="match status" value="1"/>
</dbReference>
<name>I9R387_9BACE</name>
<protein>
    <recommendedName>
        <fullName evidence="4">Recombinase</fullName>
    </recommendedName>
</protein>
<dbReference type="NCBIfam" id="NF041497">
    <property type="entry name" value="MobV"/>
    <property type="match status" value="1"/>
</dbReference>
<dbReference type="Gene3D" id="1.10.287.1490">
    <property type="match status" value="1"/>
</dbReference>
<organism evidence="2 3">
    <name type="scientific">Bacteroides cellulosilyticus CL02T12C19</name>
    <dbReference type="NCBI Taxonomy" id="997874"/>
    <lineage>
        <taxon>Bacteria</taxon>
        <taxon>Pseudomonadati</taxon>
        <taxon>Bacteroidota</taxon>
        <taxon>Bacteroidia</taxon>
        <taxon>Bacteroidales</taxon>
        <taxon>Bacteroidaceae</taxon>
        <taxon>Bacteroides</taxon>
    </lineage>
</organism>
<keyword evidence="3" id="KW-1185">Reference proteome</keyword>
<sequence>MSEQAASWDMMDCTKQNGNNMANAKQVLDVHVSKGITVAQSNEHMRNWTEKGWKRATDLGNYDPTREHLNFEVVSGGKIRPIDKGRSIPERMAELLHKRGIKDPNEGLEEPRFRTVVNIIFGGSRTRMQELAFGKQEVDFEKGADNRHIKRKSEIERWAKDVYSFVCGRYGEQNIAAFIVHLDELNPHVHCTLLPIKDGKFAYKEIFAGKDKYEFSERMKQLHTDFYAEVNSKWGMSRGSSVSETGKKHRSTEEYRRMLSEECSTIEENISRHQQVLSSLHSDIRMAERRVKGLTSMVENLKKEQAEKEAQLSALKNDMEARKGDAQTLSAEKEKLENELAAIQNKLADKQEKLQTADRQLSELKENMDAIQERTEELKEEAYKYSRDVHSKVDSLLKDAMLENMVNEWREMSAQMKPSERQQFDDTLLCSVAERGTEVMRCATMLFLGMVDDATTFAETHGGGGGGNDLKWGRDEDEDNRAWALRCMKMASRMMRPSSGKKAKR</sequence>
<proteinExistence type="predicted"/>